<evidence type="ECO:0000313" key="2">
    <source>
        <dbReference type="EMBL" id="KZT58341.1"/>
    </source>
</evidence>
<evidence type="ECO:0000313" key="3">
    <source>
        <dbReference type="Proteomes" id="UP000076842"/>
    </source>
</evidence>
<feature type="region of interest" description="Disordered" evidence="1">
    <location>
        <begin position="1"/>
        <end position="34"/>
    </location>
</feature>
<dbReference type="EMBL" id="KV423952">
    <property type="protein sequence ID" value="KZT58341.1"/>
    <property type="molecule type" value="Genomic_DNA"/>
</dbReference>
<name>A0A165GQ97_9BASI</name>
<dbReference type="AlphaFoldDB" id="A0A165GQ97"/>
<accession>A0A165GQ97</accession>
<dbReference type="InParanoid" id="A0A165GQ97"/>
<keyword evidence="3" id="KW-1185">Reference proteome</keyword>
<gene>
    <name evidence="2" type="ORF">CALCODRAFT_242873</name>
</gene>
<protein>
    <submittedName>
        <fullName evidence="2">Uncharacterized protein</fullName>
    </submittedName>
</protein>
<proteinExistence type="predicted"/>
<dbReference type="Proteomes" id="UP000076842">
    <property type="component" value="Unassembled WGS sequence"/>
</dbReference>
<sequence>MRRRKHLRGGASNDLDEGSSAAEGDGNGTTLRKRPNLGLLNHEVILASRATVGDRDLKLSVDNVVAVGRQALGEVDDIIAIGFKLEGDVDVVRLDVDDALGVVVGLVNTLVDDVAESEAASVVPDGVALRELELARGTRSIALLRTDGRGDDIDEGGSRAESDRDGATLGECPDLGLLDHEIVFASRATVSDRDLELDIDDVVAVRRQAFSEVDDIVAVSLELEGDVDVMRLDVDNALRVVVGLVDTLIDDVSKAEVSSVVPDGVALRELEGAGGTGSVTLLCGGRGQRAAEEREGGDGEGGEEHFNALLVVCEC</sequence>
<evidence type="ECO:0000256" key="1">
    <source>
        <dbReference type="SAM" id="MobiDB-lite"/>
    </source>
</evidence>
<reference evidence="2 3" key="1">
    <citation type="journal article" date="2016" name="Mol. Biol. Evol.">
        <title>Comparative Genomics of Early-Diverging Mushroom-Forming Fungi Provides Insights into the Origins of Lignocellulose Decay Capabilities.</title>
        <authorList>
            <person name="Nagy L.G."/>
            <person name="Riley R."/>
            <person name="Tritt A."/>
            <person name="Adam C."/>
            <person name="Daum C."/>
            <person name="Floudas D."/>
            <person name="Sun H."/>
            <person name="Yadav J.S."/>
            <person name="Pangilinan J."/>
            <person name="Larsson K.H."/>
            <person name="Matsuura K."/>
            <person name="Barry K."/>
            <person name="Labutti K."/>
            <person name="Kuo R."/>
            <person name="Ohm R.A."/>
            <person name="Bhattacharya S.S."/>
            <person name="Shirouzu T."/>
            <person name="Yoshinaga Y."/>
            <person name="Martin F.M."/>
            <person name="Grigoriev I.V."/>
            <person name="Hibbett D.S."/>
        </authorList>
    </citation>
    <scope>NUCLEOTIDE SEQUENCE [LARGE SCALE GENOMIC DNA]</scope>
    <source>
        <strain evidence="2 3">HHB12733</strain>
    </source>
</reference>
<organism evidence="2 3">
    <name type="scientific">Calocera cornea HHB12733</name>
    <dbReference type="NCBI Taxonomy" id="1353952"/>
    <lineage>
        <taxon>Eukaryota</taxon>
        <taxon>Fungi</taxon>
        <taxon>Dikarya</taxon>
        <taxon>Basidiomycota</taxon>
        <taxon>Agaricomycotina</taxon>
        <taxon>Dacrymycetes</taxon>
        <taxon>Dacrymycetales</taxon>
        <taxon>Dacrymycetaceae</taxon>
        <taxon>Calocera</taxon>
    </lineage>
</organism>